<dbReference type="GO" id="GO:0030992">
    <property type="term" value="C:intraciliary transport particle B"/>
    <property type="evidence" value="ECO:0007669"/>
    <property type="project" value="InterPro"/>
</dbReference>
<dbReference type="GO" id="GO:0060271">
    <property type="term" value="P:cilium assembly"/>
    <property type="evidence" value="ECO:0007669"/>
    <property type="project" value="InterPro"/>
</dbReference>
<reference evidence="3" key="1">
    <citation type="submission" date="2025-08" db="UniProtKB">
        <authorList>
            <consortium name="RefSeq"/>
        </authorList>
    </citation>
    <scope>IDENTIFICATION</scope>
    <source>
        <tissue evidence="3">Entire body</tissue>
    </source>
</reference>
<dbReference type="InterPro" id="IPR029600">
    <property type="entry name" value="IFT81"/>
</dbReference>
<keyword evidence="2" id="KW-1185">Reference proteome</keyword>
<dbReference type="GO" id="GO:0036064">
    <property type="term" value="C:ciliary basal body"/>
    <property type="evidence" value="ECO:0007669"/>
    <property type="project" value="TreeGrafter"/>
</dbReference>
<evidence type="ECO:0000313" key="3">
    <source>
        <dbReference type="RefSeq" id="XP_018319351.1"/>
    </source>
</evidence>
<gene>
    <name evidence="3" type="primary">LOC108732854</name>
</gene>
<proteinExistence type="predicted"/>
<feature type="coiled-coil region" evidence="1">
    <location>
        <begin position="205"/>
        <end position="267"/>
    </location>
</feature>
<dbReference type="AlphaFoldDB" id="A0A1W4W5E8"/>
<dbReference type="PANTHER" id="PTHR15614:SF2">
    <property type="entry name" value="INTRAFLAGELLAR TRANSPORT PROTEIN 81 HOMOLOG"/>
    <property type="match status" value="1"/>
</dbReference>
<name>A0A1W4W5E8_AGRPL</name>
<dbReference type="GO" id="GO:0015631">
    <property type="term" value="F:tubulin binding"/>
    <property type="evidence" value="ECO:0007669"/>
    <property type="project" value="InterPro"/>
</dbReference>
<dbReference type="RefSeq" id="XP_018319351.1">
    <property type="nucleotide sequence ID" value="XM_018463849.1"/>
</dbReference>
<feature type="coiled-coil region" evidence="1">
    <location>
        <begin position="369"/>
        <end position="456"/>
    </location>
</feature>
<feature type="coiled-coil region" evidence="1">
    <location>
        <begin position="484"/>
        <end position="514"/>
    </location>
</feature>
<accession>A0A1W4W5E8</accession>
<sequence length="538" mass="63520">MSHRLKYLPNCLEMDYLIYVEKIDIPLETLSDANVQEIYQQYESKIEEFWKTYSLYKREKKNEEETVELKKDIERMDFDLQKLIQRTNSQKEKVESMADRDMLLTLAKAYTKETMEEKKLQEQLMTQQTSLNQIENQIKILNESISKRKISEPIRNKPLEYLESDFQTNKLLAEEELPKEYEKLNLELGLLETVLNEPEPIEAELEMLSEEVEKLQLQIQSLSEQKLSLVHSNNDILRPYQNQATAIENKKQQLTKTVIEKKEYLNKLNKTLTEKQDKLVSYVGGPVLHGDELRSYVSKLRELSVTYKEKKTQLQGLFNELGIVSRTYEILNVIDPNIQKIVKEKEEQDKSAEDTAVPAEDEHKLKTAVFQLAQEADRKQAEAKQIKEELANLKQEIQTVNEKYQNAKENFQRITGYAVDELEKLRKENDDFEEEIRKLEEKWKLLRREIDRKEELLLRLSEDMINSADDDNVDGDGKKEPTQLEKLENKLHEKEKQKRELALKKQALHNKKDQVHEQMEIINGIVHILNCKQKLLNQ</sequence>
<evidence type="ECO:0000313" key="2">
    <source>
        <dbReference type="Proteomes" id="UP000192223"/>
    </source>
</evidence>
<dbReference type="GeneID" id="108732854"/>
<protein>
    <submittedName>
        <fullName evidence="3">Intraflagellar transport protein 81 homolog isoform X2</fullName>
    </submittedName>
</protein>
<evidence type="ECO:0000256" key="1">
    <source>
        <dbReference type="SAM" id="Coils"/>
    </source>
</evidence>
<dbReference type="PANTHER" id="PTHR15614">
    <property type="entry name" value="INTRAFLAGELLAR TRANSPORT PROTEIN 81 HOMOLOG"/>
    <property type="match status" value="1"/>
</dbReference>
<feature type="coiled-coil region" evidence="1">
    <location>
        <begin position="117"/>
        <end position="144"/>
    </location>
</feature>
<dbReference type="GO" id="GO:0042073">
    <property type="term" value="P:intraciliary transport"/>
    <property type="evidence" value="ECO:0007669"/>
    <property type="project" value="InterPro"/>
</dbReference>
<dbReference type="OrthoDB" id="276029at2759"/>
<keyword evidence="1" id="KW-0175">Coiled coil</keyword>
<organism evidence="2 3">
    <name type="scientific">Agrilus planipennis</name>
    <name type="common">Emerald ash borer</name>
    <name type="synonym">Agrilus marcopoli</name>
    <dbReference type="NCBI Taxonomy" id="224129"/>
    <lineage>
        <taxon>Eukaryota</taxon>
        <taxon>Metazoa</taxon>
        <taxon>Ecdysozoa</taxon>
        <taxon>Arthropoda</taxon>
        <taxon>Hexapoda</taxon>
        <taxon>Insecta</taxon>
        <taxon>Pterygota</taxon>
        <taxon>Neoptera</taxon>
        <taxon>Endopterygota</taxon>
        <taxon>Coleoptera</taxon>
        <taxon>Polyphaga</taxon>
        <taxon>Elateriformia</taxon>
        <taxon>Buprestoidea</taxon>
        <taxon>Buprestidae</taxon>
        <taxon>Agrilinae</taxon>
        <taxon>Agrilus</taxon>
    </lineage>
</organism>
<dbReference type="Proteomes" id="UP000192223">
    <property type="component" value="Unplaced"/>
</dbReference>